<accession>A9DSH9</accession>
<dbReference type="RefSeq" id="WP_007095990.1">
    <property type="nucleotide sequence ID" value="NZ_CP142125.1"/>
</dbReference>
<evidence type="ECO:0000259" key="4">
    <source>
        <dbReference type="Pfam" id="PF18962"/>
    </source>
</evidence>
<dbReference type="Proteomes" id="UP000002945">
    <property type="component" value="Unassembled WGS sequence"/>
</dbReference>
<feature type="domain" description="Secretion system C-terminal sorting" evidence="4">
    <location>
        <begin position="741"/>
        <end position="815"/>
    </location>
</feature>
<proteinExistence type="predicted"/>
<dbReference type="Pfam" id="PF18962">
    <property type="entry name" value="Por_Secre_tail"/>
    <property type="match status" value="1"/>
</dbReference>
<feature type="domain" description="DUF4114" evidence="3">
    <location>
        <begin position="147"/>
        <end position="233"/>
    </location>
</feature>
<evidence type="ECO:0000259" key="3">
    <source>
        <dbReference type="Pfam" id="PF13448"/>
    </source>
</evidence>
<dbReference type="eggNOG" id="COG1196">
    <property type="taxonomic scope" value="Bacteria"/>
</dbReference>
<gene>
    <name evidence="5" type="ORF">KAOT1_17278</name>
</gene>
<dbReference type="HOGENOM" id="CLU_009526_0_0_10"/>
<dbReference type="eggNOG" id="COG3391">
    <property type="taxonomic scope" value="Bacteria"/>
</dbReference>
<organism evidence="5 6">
    <name type="scientific">Kordia algicida OT-1</name>
    <dbReference type="NCBI Taxonomy" id="391587"/>
    <lineage>
        <taxon>Bacteria</taxon>
        <taxon>Pseudomonadati</taxon>
        <taxon>Bacteroidota</taxon>
        <taxon>Flavobacteriia</taxon>
        <taxon>Flavobacteriales</taxon>
        <taxon>Flavobacteriaceae</taxon>
        <taxon>Kordia</taxon>
    </lineage>
</organism>
<sequence length="817" mass="90599">MKKLLLLFSILTAVLVNAQNYQYLGSYTSNGTPLYLESPGDNVSVETLEMISNSLPESYPVPDYNPHYISSGYDTDLIINETADVWVTFVAEGAGYRNVLGFYTYDLNNPSPTAPQPEDITIIFPNASALGSGGGLQVGDKVKIGTFEAGTGVGWVLLANAWNSNTSTVGHGLWKLYSNTDYNPEADENLRYHNVLLNDPENERIILGFEDIRRDYGSCDNDFNDAIFYVTANPYTALKTTNYADVESATDVTSANDGGLESNGNLASLIAKRNLRRTQTGNAQNKKQLQTFYNKQTYASLNPEDGTSLDMYLPDTGMYGTETAYLSSPTDLVDITNASEIFALDMYQENTRVSAVLATATEGSIYDHSKVICDRLNSSSLEDVRTVMVRGHQLISSKIKRASGEIEYTLSFSVKLGETANELYSFWNIAQYPTGDYYNFQIWGSSLSQVFTIGNHIIDTLTLEKPLNSQIVDDVVPPVFVSSGYYANGNIHLNIINKVSVNSVFFEASMAATEVSERTMMSQNIALTGFWTDNVTIATGQLFDVGLSLSTTVSAQQDALYLADGPWGIDYEEENVIVTNFDIENTVVNDLENTHEIERQPSVFGEVKGTINLFRHVLPGDQTLDVSEYEVFQFSITNSQPVEVILLQEGLTDWNNRFRKIIPANTTETAYSISFDEFVDGSGNSAIISDVKTILFSIQGDYHSYVPFNIEVHNAQFGMENTLNVAQFEAEIETNKLMAIPNPVTTNTKILFTAKQSEDAQLAVYDQVGKVVYIQKVKTEHGQNKIPLNLNNLRPGLYFCKIESKSQTYKTLKLVVK</sequence>
<dbReference type="STRING" id="391587.KAOT1_17278"/>
<dbReference type="OrthoDB" id="1204817at2"/>
<evidence type="ECO:0000313" key="5">
    <source>
        <dbReference type="EMBL" id="EDP96937.1"/>
    </source>
</evidence>
<dbReference type="Pfam" id="PF13448">
    <property type="entry name" value="DUF4114"/>
    <property type="match status" value="1"/>
</dbReference>
<keyword evidence="6" id="KW-1185">Reference proteome</keyword>
<protein>
    <recommendedName>
        <fullName evidence="7">DUF4114 domain-containing protein</fullName>
    </recommendedName>
</protein>
<reference evidence="5 6" key="1">
    <citation type="journal article" date="2011" name="J. Bacteriol.">
        <title>Genome sequence of the algicidal bacterium Kordia algicida OT-1.</title>
        <authorList>
            <person name="Lee H.S."/>
            <person name="Kang S.G."/>
            <person name="Kwon K.K."/>
            <person name="Lee J.H."/>
            <person name="Kim S.J."/>
        </authorList>
    </citation>
    <scope>NUCLEOTIDE SEQUENCE [LARGE SCALE GENOMIC DNA]</scope>
    <source>
        <strain evidence="5 6">OT-1</strain>
    </source>
</reference>
<name>A9DSH9_9FLAO</name>
<dbReference type="NCBIfam" id="TIGR04183">
    <property type="entry name" value="Por_Secre_tail"/>
    <property type="match status" value="1"/>
</dbReference>
<evidence type="ECO:0000313" key="6">
    <source>
        <dbReference type="Proteomes" id="UP000002945"/>
    </source>
</evidence>
<keyword evidence="1 2" id="KW-0732">Signal</keyword>
<evidence type="ECO:0008006" key="7">
    <source>
        <dbReference type="Google" id="ProtNLM"/>
    </source>
</evidence>
<comment type="caution">
    <text evidence="5">The sequence shown here is derived from an EMBL/GenBank/DDBJ whole genome shotgun (WGS) entry which is preliminary data.</text>
</comment>
<evidence type="ECO:0000256" key="2">
    <source>
        <dbReference type="SAM" id="SignalP"/>
    </source>
</evidence>
<dbReference type="AlphaFoldDB" id="A9DSH9"/>
<feature type="signal peptide" evidence="2">
    <location>
        <begin position="1"/>
        <end position="18"/>
    </location>
</feature>
<evidence type="ECO:0000256" key="1">
    <source>
        <dbReference type="ARBA" id="ARBA00022729"/>
    </source>
</evidence>
<dbReference type="InterPro" id="IPR025193">
    <property type="entry name" value="DUF4114"/>
</dbReference>
<feature type="chain" id="PRO_5002736772" description="DUF4114 domain-containing protein" evidence="2">
    <location>
        <begin position="19"/>
        <end position="817"/>
    </location>
</feature>
<dbReference type="EMBL" id="ABIB01000003">
    <property type="protein sequence ID" value="EDP96937.1"/>
    <property type="molecule type" value="Genomic_DNA"/>
</dbReference>
<dbReference type="InterPro" id="IPR026444">
    <property type="entry name" value="Secre_tail"/>
</dbReference>